<keyword evidence="3 5" id="KW-0067">ATP-binding</keyword>
<dbReference type="SUPFAM" id="SSF52540">
    <property type="entry name" value="P-loop containing nucleoside triphosphate hydrolases"/>
    <property type="match status" value="2"/>
</dbReference>
<dbReference type="FunFam" id="3.40.50.300:FF:000011">
    <property type="entry name" value="Putative ABC transporter ATP-binding component"/>
    <property type="match status" value="1"/>
</dbReference>
<dbReference type="Pfam" id="PF00005">
    <property type="entry name" value="ABC_tran"/>
    <property type="match status" value="2"/>
</dbReference>
<proteinExistence type="predicted"/>
<gene>
    <name evidence="5" type="ORF">E4U01_09080</name>
</gene>
<name>A0A4Y9FKV7_STRAI</name>
<dbReference type="InterPro" id="IPR051309">
    <property type="entry name" value="ABCF_ATPase"/>
</dbReference>
<comment type="caution">
    <text evidence="5">The sequence shown here is derived from an EMBL/GenBank/DDBJ whole genome shotgun (WGS) entry which is preliminary data.</text>
</comment>
<protein>
    <submittedName>
        <fullName evidence="5">ABC transporter ATP-binding protein</fullName>
    </submittedName>
</protein>
<feature type="domain" description="ABC transporter" evidence="4">
    <location>
        <begin position="4"/>
        <end position="252"/>
    </location>
</feature>
<dbReference type="PROSITE" id="PS50893">
    <property type="entry name" value="ABC_TRANSPORTER_2"/>
    <property type="match status" value="2"/>
</dbReference>
<dbReference type="InterPro" id="IPR032781">
    <property type="entry name" value="ABC_tran_Xtn"/>
</dbReference>
<dbReference type="GO" id="GO:0003677">
    <property type="term" value="F:DNA binding"/>
    <property type="evidence" value="ECO:0007669"/>
    <property type="project" value="InterPro"/>
</dbReference>
<dbReference type="FunFam" id="3.40.50.300:FF:000309">
    <property type="entry name" value="ABC transporter ATP-binding protein"/>
    <property type="match status" value="1"/>
</dbReference>
<dbReference type="CDD" id="cd03221">
    <property type="entry name" value="ABCF_EF-3"/>
    <property type="match status" value="2"/>
</dbReference>
<dbReference type="Pfam" id="PF12848">
    <property type="entry name" value="ABC_tran_Xtn"/>
    <property type="match status" value="1"/>
</dbReference>
<keyword evidence="2" id="KW-0547">Nucleotide-binding</keyword>
<evidence type="ECO:0000256" key="2">
    <source>
        <dbReference type="ARBA" id="ARBA00022741"/>
    </source>
</evidence>
<dbReference type="InterPro" id="IPR032524">
    <property type="entry name" value="ABC_tran_C"/>
</dbReference>
<evidence type="ECO:0000259" key="4">
    <source>
        <dbReference type="PROSITE" id="PS50893"/>
    </source>
</evidence>
<reference evidence="5 6" key="1">
    <citation type="submission" date="2019-03" db="EMBL/GenBank/DDBJ databases">
        <title>Diversity of the mouse oral microbiome.</title>
        <authorList>
            <person name="Joseph S."/>
            <person name="Aduse-Opoku J."/>
            <person name="Curtis M."/>
            <person name="Wade W."/>
            <person name="Hashim A."/>
        </authorList>
    </citation>
    <scope>NUCLEOTIDE SEQUENCE [LARGE SCALE GENOMIC DNA]</scope>
    <source>
        <strain evidence="5 6">HT4</strain>
    </source>
</reference>
<evidence type="ECO:0000256" key="3">
    <source>
        <dbReference type="ARBA" id="ARBA00022840"/>
    </source>
</evidence>
<dbReference type="InterPro" id="IPR027417">
    <property type="entry name" value="P-loop_NTPase"/>
</dbReference>
<evidence type="ECO:0000256" key="1">
    <source>
        <dbReference type="ARBA" id="ARBA00022737"/>
    </source>
</evidence>
<dbReference type="RefSeq" id="WP_135053368.1">
    <property type="nucleotide sequence ID" value="NZ_CAKOCW010000004.1"/>
</dbReference>
<dbReference type="Pfam" id="PF16326">
    <property type="entry name" value="ABC_tran_CTD"/>
    <property type="match status" value="1"/>
</dbReference>
<dbReference type="Gene3D" id="3.40.50.300">
    <property type="entry name" value="P-loop containing nucleotide triphosphate hydrolases"/>
    <property type="match status" value="2"/>
</dbReference>
<evidence type="ECO:0000313" key="5">
    <source>
        <dbReference type="EMBL" id="TFU29686.1"/>
    </source>
</evidence>
<dbReference type="InterPro" id="IPR003593">
    <property type="entry name" value="AAA+_ATPase"/>
</dbReference>
<dbReference type="SMART" id="SM00382">
    <property type="entry name" value="AAA"/>
    <property type="match status" value="2"/>
</dbReference>
<dbReference type="InterPro" id="IPR037118">
    <property type="entry name" value="Val-tRNA_synth_C_sf"/>
</dbReference>
<organism evidence="5 6">
    <name type="scientific">Streptococcus acidominimus</name>
    <dbReference type="NCBI Taxonomy" id="1326"/>
    <lineage>
        <taxon>Bacteria</taxon>
        <taxon>Bacillati</taxon>
        <taxon>Bacillota</taxon>
        <taxon>Bacilli</taxon>
        <taxon>Lactobacillales</taxon>
        <taxon>Streptococcaceae</taxon>
        <taxon>Streptococcus</taxon>
    </lineage>
</organism>
<dbReference type="EMBL" id="SPQA01000044">
    <property type="protein sequence ID" value="TFU29686.1"/>
    <property type="molecule type" value="Genomic_DNA"/>
</dbReference>
<dbReference type="AlphaFoldDB" id="A0A4Y9FKV7"/>
<dbReference type="InterPro" id="IPR003439">
    <property type="entry name" value="ABC_transporter-like_ATP-bd"/>
</dbReference>
<dbReference type="GO" id="GO:0005524">
    <property type="term" value="F:ATP binding"/>
    <property type="evidence" value="ECO:0007669"/>
    <property type="project" value="UniProtKB-KW"/>
</dbReference>
<dbReference type="GO" id="GO:0016887">
    <property type="term" value="F:ATP hydrolysis activity"/>
    <property type="evidence" value="ECO:0007669"/>
    <property type="project" value="InterPro"/>
</dbReference>
<sequence length="623" mass="71397">MSDFIVENLSKSVGDKTVFSDISFIIHPYDRIGIIGVNGTGKTTLMDVLSGTLGFDGDVSPFRTKNDYTIAYLTQEPEFDEDKTILDTVLSSELREIQLIRQYEHLVADYSEENQTRLERVMAEMDALGVWEIEHQIKTVLSKLGLNDTNQRVGDLSGGLRRRVQLAQVLLGEDDLLLLDEPTNHLDIESIEWLTNYLKQSKRTVMVITHDRYFLDNVATRIFELDRASLTEYQGNYQDYVRLKAEQDEREAALRHKKEQLYKQELDWMRRQPQARATKQQARINRFHDLKSDLAHQTDDSQLEIQFETSRIGKKVIEFRQVDFSYPDKPILKHFDLLVQNKDRIGIVGDNGKGKSTLLNLIAGEIEPTSGQLLVGETIRVGYFSQQIQGLDESKRVINFLQEVAEEAETSSGMVSIAELLEQFLFPRSTHGTLIQKLSGGEKKRLYLLKILLERPNVLLLDEPTNDLDIATLTVLEQFLQGFAGPVITVSHDRYFLDKVATKILAFEDEGICTFFGNYTDYLDEKAFLASVSTTPLAPAKEKKEKIREKQKRMSYFEKQEWATIEDEIVGLEESIAALEAAMQNCGSDFARLSDLQRELDVQNEALHEKYERYEYLSELSEA</sequence>
<dbReference type="Gene3D" id="1.10.287.380">
    <property type="entry name" value="Valyl-tRNA synthetase, C-terminal domain"/>
    <property type="match status" value="1"/>
</dbReference>
<feature type="domain" description="ABC transporter" evidence="4">
    <location>
        <begin position="317"/>
        <end position="535"/>
    </location>
</feature>
<dbReference type="PANTHER" id="PTHR42855">
    <property type="entry name" value="ABC TRANSPORTER ATP-BINDING SUBUNIT"/>
    <property type="match status" value="1"/>
</dbReference>
<accession>A0A4Y9FKV7</accession>
<dbReference type="PANTHER" id="PTHR42855:SF1">
    <property type="entry name" value="ABC TRANSPORTER DOMAIN-CONTAINING PROTEIN"/>
    <property type="match status" value="1"/>
</dbReference>
<keyword evidence="1" id="KW-0677">Repeat</keyword>
<dbReference type="Proteomes" id="UP000297747">
    <property type="component" value="Unassembled WGS sequence"/>
</dbReference>
<evidence type="ECO:0000313" key="6">
    <source>
        <dbReference type="Proteomes" id="UP000297747"/>
    </source>
</evidence>